<keyword evidence="5 7" id="KW-1133">Transmembrane helix</keyword>
<evidence type="ECO:0000256" key="4">
    <source>
        <dbReference type="ARBA" id="ARBA00022982"/>
    </source>
</evidence>
<organism evidence="9 10">
    <name type="scientific">Jannaschia faecimaris</name>
    <dbReference type="NCBI Taxonomy" id="1244108"/>
    <lineage>
        <taxon>Bacteria</taxon>
        <taxon>Pseudomonadati</taxon>
        <taxon>Pseudomonadota</taxon>
        <taxon>Alphaproteobacteria</taxon>
        <taxon>Rhodobacterales</taxon>
        <taxon>Roseobacteraceae</taxon>
        <taxon>Jannaschia</taxon>
    </lineage>
</organism>
<name>A0A1H3TI19_9RHOB</name>
<dbReference type="InterPro" id="IPR006593">
    <property type="entry name" value="Cyt_b561/ferric_Rdtase_TM"/>
</dbReference>
<keyword evidence="2" id="KW-0813">Transport</keyword>
<keyword evidence="10" id="KW-1185">Reference proteome</keyword>
<evidence type="ECO:0000313" key="9">
    <source>
        <dbReference type="EMBL" id="SDZ49962.1"/>
    </source>
</evidence>
<dbReference type="AlphaFoldDB" id="A0A1H3TI19"/>
<feature type="transmembrane region" description="Helical" evidence="7">
    <location>
        <begin position="35"/>
        <end position="59"/>
    </location>
</feature>
<evidence type="ECO:0000256" key="3">
    <source>
        <dbReference type="ARBA" id="ARBA00022692"/>
    </source>
</evidence>
<evidence type="ECO:0000259" key="8">
    <source>
        <dbReference type="PROSITE" id="PS50939"/>
    </source>
</evidence>
<reference evidence="10" key="1">
    <citation type="submission" date="2016-10" db="EMBL/GenBank/DDBJ databases">
        <authorList>
            <person name="Varghese N."/>
            <person name="Submissions S."/>
        </authorList>
    </citation>
    <scope>NUCLEOTIDE SEQUENCE [LARGE SCALE GENOMIC DNA]</scope>
    <source>
        <strain evidence="10">DSM 100420</strain>
    </source>
</reference>
<evidence type="ECO:0000256" key="7">
    <source>
        <dbReference type="SAM" id="Phobius"/>
    </source>
</evidence>
<protein>
    <recommendedName>
        <fullName evidence="8">Cytochrome b561 domain-containing protein</fullName>
    </recommendedName>
</protein>
<comment type="subcellular location">
    <subcellularLocation>
        <location evidence="1">Membrane</location>
    </subcellularLocation>
</comment>
<keyword evidence="4" id="KW-0249">Electron transport</keyword>
<dbReference type="EMBL" id="FNPX01000017">
    <property type="protein sequence ID" value="SDZ49962.1"/>
    <property type="molecule type" value="Genomic_DNA"/>
</dbReference>
<dbReference type="GO" id="GO:0016020">
    <property type="term" value="C:membrane"/>
    <property type="evidence" value="ECO:0007669"/>
    <property type="project" value="UniProtKB-SubCell"/>
</dbReference>
<dbReference type="Gene3D" id="1.20.120.1770">
    <property type="match status" value="1"/>
</dbReference>
<evidence type="ECO:0000256" key="5">
    <source>
        <dbReference type="ARBA" id="ARBA00022989"/>
    </source>
</evidence>
<evidence type="ECO:0000256" key="1">
    <source>
        <dbReference type="ARBA" id="ARBA00004370"/>
    </source>
</evidence>
<proteinExistence type="predicted"/>
<keyword evidence="6 7" id="KW-0472">Membrane</keyword>
<dbReference type="OrthoDB" id="8687683at2"/>
<dbReference type="RefSeq" id="WP_092647397.1">
    <property type="nucleotide sequence ID" value="NZ_FNPX01000017.1"/>
</dbReference>
<feature type="domain" description="Cytochrome b561" evidence="8">
    <location>
        <begin position="1"/>
        <end position="68"/>
    </location>
</feature>
<dbReference type="Proteomes" id="UP000198914">
    <property type="component" value="Unassembled WGS sequence"/>
</dbReference>
<accession>A0A1H3TI19</accession>
<keyword evidence="3 7" id="KW-0812">Transmembrane</keyword>
<evidence type="ECO:0000313" key="10">
    <source>
        <dbReference type="Proteomes" id="UP000198914"/>
    </source>
</evidence>
<sequence>MMLSWGVIAPLAVLITRYMKVIPGQDYPANLDSQVWWNIHRFGQITAVLIMFVGVAIILQSKGADSTT</sequence>
<evidence type="ECO:0000256" key="2">
    <source>
        <dbReference type="ARBA" id="ARBA00022448"/>
    </source>
</evidence>
<dbReference type="PROSITE" id="PS50939">
    <property type="entry name" value="CYTOCHROME_B561"/>
    <property type="match status" value="1"/>
</dbReference>
<gene>
    <name evidence="9" type="ORF">SAMN05444004_11758</name>
</gene>
<evidence type="ECO:0000256" key="6">
    <source>
        <dbReference type="ARBA" id="ARBA00023136"/>
    </source>
</evidence>